<keyword evidence="4 10" id="KW-0808">Transferase</keyword>
<feature type="transmembrane region" description="Helical" evidence="8">
    <location>
        <begin position="21"/>
        <end position="42"/>
    </location>
</feature>
<gene>
    <name evidence="10" type="ORF">KDA10_03240</name>
</gene>
<evidence type="ECO:0000256" key="3">
    <source>
        <dbReference type="ARBA" id="ARBA00022676"/>
    </source>
</evidence>
<dbReference type="PANTHER" id="PTHR33908:SF11">
    <property type="entry name" value="MEMBRANE PROTEIN"/>
    <property type="match status" value="1"/>
</dbReference>
<feature type="transmembrane region" description="Helical" evidence="8">
    <location>
        <begin position="371"/>
        <end position="388"/>
    </location>
</feature>
<feature type="transmembrane region" description="Helical" evidence="8">
    <location>
        <begin position="149"/>
        <end position="166"/>
    </location>
</feature>
<dbReference type="EC" id="2.4.-.-" evidence="10"/>
<evidence type="ECO:0000256" key="7">
    <source>
        <dbReference type="ARBA" id="ARBA00023136"/>
    </source>
</evidence>
<dbReference type="GO" id="GO:0016763">
    <property type="term" value="F:pentosyltransferase activity"/>
    <property type="evidence" value="ECO:0007669"/>
    <property type="project" value="TreeGrafter"/>
</dbReference>
<evidence type="ECO:0000256" key="8">
    <source>
        <dbReference type="SAM" id="Phobius"/>
    </source>
</evidence>
<feature type="transmembrane region" description="Helical" evidence="8">
    <location>
        <begin position="220"/>
        <end position="242"/>
    </location>
</feature>
<feature type="transmembrane region" description="Helical" evidence="8">
    <location>
        <begin position="395"/>
        <end position="417"/>
    </location>
</feature>
<dbReference type="AlphaFoldDB" id="A0A955IWR8"/>
<keyword evidence="6 8" id="KW-1133">Transmembrane helix</keyword>
<evidence type="ECO:0000256" key="2">
    <source>
        <dbReference type="ARBA" id="ARBA00022475"/>
    </source>
</evidence>
<reference evidence="10" key="1">
    <citation type="submission" date="2020-04" db="EMBL/GenBank/DDBJ databases">
        <authorList>
            <person name="Zhang T."/>
        </authorList>
    </citation>
    <scope>NUCLEOTIDE SEQUENCE</scope>
    <source>
        <strain evidence="10">HKST-UBA80</strain>
    </source>
</reference>
<proteinExistence type="predicted"/>
<feature type="transmembrane region" description="Helical" evidence="8">
    <location>
        <begin position="99"/>
        <end position="120"/>
    </location>
</feature>
<dbReference type="PANTHER" id="PTHR33908">
    <property type="entry name" value="MANNOSYLTRANSFERASE YKCB-RELATED"/>
    <property type="match status" value="1"/>
</dbReference>
<organism evidence="10 11">
    <name type="scientific">candidate division WWE3 bacterium</name>
    <dbReference type="NCBI Taxonomy" id="2053526"/>
    <lineage>
        <taxon>Bacteria</taxon>
        <taxon>Katanobacteria</taxon>
    </lineage>
</organism>
<evidence type="ECO:0000313" key="10">
    <source>
        <dbReference type="EMBL" id="MCA9302342.1"/>
    </source>
</evidence>
<name>A0A955IWR8_UNCKA</name>
<feature type="domain" description="Glycosyltransferase RgtA/B/C/D-like" evidence="9">
    <location>
        <begin position="79"/>
        <end position="227"/>
    </location>
</feature>
<feature type="transmembrane region" description="Helical" evidence="8">
    <location>
        <begin position="293"/>
        <end position="312"/>
    </location>
</feature>
<feature type="transmembrane region" description="Helical" evidence="8">
    <location>
        <begin position="333"/>
        <end position="359"/>
    </location>
</feature>
<accession>A0A955IWR8</accession>
<keyword evidence="2" id="KW-1003">Cell membrane</keyword>
<keyword evidence="5 8" id="KW-0812">Transmembrane</keyword>
<sequence length="517" mass="59503">MTKDLVTSRKKTSSYVGRMSGSLRTILNSADIWLIMVLGLFLRLRQFTKSDLWFDEAYTGILMRVPKALYLSELKLDPHPPFYNIAMRYLTNVIGVSDVTLRLPALVFGVLTILFIYLSIKKFIDRETALVAALLVSISPFLVEYSVEARSYSFYGFLGTLALYFYTHRKYWALPVVLVPLLFTHLMAFTVVSAFFGIVFFDFVSSLLQKSSLKSQLPKIFALITVFASLLYFKAYVFNYYGETTIKAQASKEWIRPVAYSNVSRSMEAYLLGVKVKLPGQDTLNDVDFIFDARIWGAFLVVVYFGLVLFIVTKYIRKILSISKSDRNVLEQILAFINNEFVRLTLLFIVPQLLLIGASFYLDNNLYVERYLFPASIFFLASFAYLIVKSLSFEIRAFVVLGYFLLVQAIIPHPYLFGMKRVATALQDFDKEIVFLAPVEYTVGRYYLGENRTLRLYSPEDPLNTYNHWPFIEGDLRPKDPSSAIFVATKYQSVPPTFMKLEREDLNTGDYILYIQK</sequence>
<evidence type="ECO:0000256" key="4">
    <source>
        <dbReference type="ARBA" id="ARBA00022679"/>
    </source>
</evidence>
<evidence type="ECO:0000313" key="11">
    <source>
        <dbReference type="Proteomes" id="UP000714817"/>
    </source>
</evidence>
<protein>
    <submittedName>
        <fullName evidence="10">Glycosyltransferase family 39 protein</fullName>
        <ecNumber evidence="10">2.4.-.-</ecNumber>
    </submittedName>
</protein>
<dbReference type="GO" id="GO:0005886">
    <property type="term" value="C:plasma membrane"/>
    <property type="evidence" value="ECO:0007669"/>
    <property type="project" value="UniProtKB-SubCell"/>
</dbReference>
<keyword evidence="7 8" id="KW-0472">Membrane</keyword>
<dbReference type="InterPro" id="IPR038731">
    <property type="entry name" value="RgtA/B/C-like"/>
</dbReference>
<reference evidence="10" key="2">
    <citation type="journal article" date="2021" name="Microbiome">
        <title>Successional dynamics and alternative stable states in a saline activated sludge microbial community over 9 years.</title>
        <authorList>
            <person name="Wang Y."/>
            <person name="Ye J."/>
            <person name="Ju F."/>
            <person name="Liu L."/>
            <person name="Boyd J.A."/>
            <person name="Deng Y."/>
            <person name="Parks D.H."/>
            <person name="Jiang X."/>
            <person name="Yin X."/>
            <person name="Woodcroft B.J."/>
            <person name="Tyson G.W."/>
            <person name="Hugenholtz P."/>
            <person name="Polz M.F."/>
            <person name="Zhang T."/>
        </authorList>
    </citation>
    <scope>NUCLEOTIDE SEQUENCE</scope>
    <source>
        <strain evidence="10">HKST-UBA80</strain>
    </source>
</reference>
<evidence type="ECO:0000256" key="6">
    <source>
        <dbReference type="ARBA" id="ARBA00022989"/>
    </source>
</evidence>
<feature type="transmembrane region" description="Helical" evidence="8">
    <location>
        <begin position="173"/>
        <end position="200"/>
    </location>
</feature>
<dbReference type="GO" id="GO:0009103">
    <property type="term" value="P:lipopolysaccharide biosynthetic process"/>
    <property type="evidence" value="ECO:0007669"/>
    <property type="project" value="UniProtKB-ARBA"/>
</dbReference>
<dbReference type="Proteomes" id="UP000714817">
    <property type="component" value="Unassembled WGS sequence"/>
</dbReference>
<dbReference type="Pfam" id="PF13231">
    <property type="entry name" value="PMT_2"/>
    <property type="match status" value="1"/>
</dbReference>
<evidence type="ECO:0000256" key="5">
    <source>
        <dbReference type="ARBA" id="ARBA00022692"/>
    </source>
</evidence>
<evidence type="ECO:0000256" key="1">
    <source>
        <dbReference type="ARBA" id="ARBA00004651"/>
    </source>
</evidence>
<comment type="subcellular location">
    <subcellularLocation>
        <location evidence="1">Cell membrane</location>
        <topology evidence="1">Multi-pass membrane protein</topology>
    </subcellularLocation>
</comment>
<evidence type="ECO:0000259" key="9">
    <source>
        <dbReference type="Pfam" id="PF13231"/>
    </source>
</evidence>
<keyword evidence="3 10" id="KW-0328">Glycosyltransferase</keyword>
<comment type="caution">
    <text evidence="10">The sequence shown here is derived from an EMBL/GenBank/DDBJ whole genome shotgun (WGS) entry which is preliminary data.</text>
</comment>
<dbReference type="InterPro" id="IPR050297">
    <property type="entry name" value="LipidA_mod_glycosyltrf_83"/>
</dbReference>
<dbReference type="EMBL" id="JAGQNY010000012">
    <property type="protein sequence ID" value="MCA9302342.1"/>
    <property type="molecule type" value="Genomic_DNA"/>
</dbReference>